<evidence type="ECO:0000313" key="2">
    <source>
        <dbReference type="Proteomes" id="UP001165960"/>
    </source>
</evidence>
<gene>
    <name evidence="1" type="ORF">DSO57_1037745</name>
</gene>
<evidence type="ECO:0000313" key="1">
    <source>
        <dbReference type="EMBL" id="KAJ9079207.1"/>
    </source>
</evidence>
<name>A0ACC2TX67_9FUNG</name>
<comment type="caution">
    <text evidence="1">The sequence shown here is derived from an EMBL/GenBank/DDBJ whole genome shotgun (WGS) entry which is preliminary data.</text>
</comment>
<dbReference type="Proteomes" id="UP001165960">
    <property type="component" value="Unassembled WGS sequence"/>
</dbReference>
<accession>A0ACC2TX67</accession>
<dbReference type="EMBL" id="QTSX02001842">
    <property type="protein sequence ID" value="KAJ9079207.1"/>
    <property type="molecule type" value="Genomic_DNA"/>
</dbReference>
<proteinExistence type="predicted"/>
<sequence length="141" mass="15405">MDAEDTFDYVILIVKDILNAISSIAALTVALLILGSTAIDKKSMDRVSVRITLVISILDFLYAIIVICFMGKGLEGLDCIVSDVVAQWLSLSYLFLNTSIAVNLHLIFVCGYASNPVWEKIYWAVSFGLSTVLSLIPIGNL</sequence>
<protein>
    <submittedName>
        <fullName evidence="1">Uncharacterized protein</fullName>
    </submittedName>
</protein>
<keyword evidence="2" id="KW-1185">Reference proteome</keyword>
<organism evidence="1 2">
    <name type="scientific">Entomophthora muscae</name>
    <dbReference type="NCBI Taxonomy" id="34485"/>
    <lineage>
        <taxon>Eukaryota</taxon>
        <taxon>Fungi</taxon>
        <taxon>Fungi incertae sedis</taxon>
        <taxon>Zoopagomycota</taxon>
        <taxon>Entomophthoromycotina</taxon>
        <taxon>Entomophthoromycetes</taxon>
        <taxon>Entomophthorales</taxon>
        <taxon>Entomophthoraceae</taxon>
        <taxon>Entomophthora</taxon>
    </lineage>
</organism>
<reference evidence="1" key="1">
    <citation type="submission" date="2022-04" db="EMBL/GenBank/DDBJ databases">
        <title>Genome of the entomopathogenic fungus Entomophthora muscae.</title>
        <authorList>
            <person name="Elya C."/>
            <person name="Lovett B.R."/>
            <person name="Lee E."/>
            <person name="Macias A.M."/>
            <person name="Hajek A.E."/>
            <person name="De Bivort B.L."/>
            <person name="Kasson M.T."/>
            <person name="De Fine Licht H.H."/>
            <person name="Stajich J.E."/>
        </authorList>
    </citation>
    <scope>NUCLEOTIDE SEQUENCE</scope>
    <source>
        <strain evidence="1">Berkeley</strain>
    </source>
</reference>